<organism evidence="1 2">
    <name type="scientific">Streptomonospora salina</name>
    <dbReference type="NCBI Taxonomy" id="104205"/>
    <lineage>
        <taxon>Bacteria</taxon>
        <taxon>Bacillati</taxon>
        <taxon>Actinomycetota</taxon>
        <taxon>Actinomycetes</taxon>
        <taxon>Streptosporangiales</taxon>
        <taxon>Nocardiopsidaceae</taxon>
        <taxon>Streptomonospora</taxon>
    </lineage>
</organism>
<evidence type="ECO:0008006" key="3">
    <source>
        <dbReference type="Google" id="ProtNLM"/>
    </source>
</evidence>
<dbReference type="EMBL" id="JACHLY010000001">
    <property type="protein sequence ID" value="MBB5998764.1"/>
    <property type="molecule type" value="Genomic_DNA"/>
</dbReference>
<reference evidence="1 2" key="1">
    <citation type="submission" date="2020-08" db="EMBL/GenBank/DDBJ databases">
        <title>Sequencing the genomes of 1000 actinobacteria strains.</title>
        <authorList>
            <person name="Klenk H.-P."/>
        </authorList>
    </citation>
    <scope>NUCLEOTIDE SEQUENCE [LARGE SCALE GENOMIC DNA]</scope>
    <source>
        <strain evidence="1 2">DSM 44593</strain>
    </source>
</reference>
<dbReference type="PROSITE" id="PS51257">
    <property type="entry name" value="PROKAR_LIPOPROTEIN"/>
    <property type="match status" value="1"/>
</dbReference>
<comment type="caution">
    <text evidence="1">The sequence shown here is derived from an EMBL/GenBank/DDBJ whole genome shotgun (WGS) entry which is preliminary data.</text>
</comment>
<evidence type="ECO:0000313" key="2">
    <source>
        <dbReference type="Proteomes" id="UP000578077"/>
    </source>
</evidence>
<protein>
    <recommendedName>
        <fullName evidence="3">Secreted protein/lipoprotein</fullName>
    </recommendedName>
</protein>
<proteinExistence type="predicted"/>
<keyword evidence="2" id="KW-1185">Reference proteome</keyword>
<dbReference type="AlphaFoldDB" id="A0A841E8F6"/>
<dbReference type="RefSeq" id="WP_184635242.1">
    <property type="nucleotide sequence ID" value="NZ_BAABKT010000013.1"/>
</dbReference>
<sequence length="178" mass="19593">MLRGFTRTAGLVIVPALLLSGCMSGEQGDESGEAAREQIDPVKATEIEELYGEVRTLWVDAMTGERDPEDVRPEIKRLTAGQAQEALLADLDAFDGLVYHGEPGSDPTVVALSEEATPPSAVIEDCWDDTGWTLVDAGTGEEVPRADKSPRRVVKIRAEREQSEWILVEWRPQEDRTC</sequence>
<gene>
    <name evidence="1" type="ORF">HNR25_002515</name>
</gene>
<evidence type="ECO:0000313" key="1">
    <source>
        <dbReference type="EMBL" id="MBB5998764.1"/>
    </source>
</evidence>
<name>A0A841E8F6_9ACTN</name>
<dbReference type="Proteomes" id="UP000578077">
    <property type="component" value="Unassembled WGS sequence"/>
</dbReference>
<accession>A0A841E8F6</accession>